<keyword evidence="3" id="KW-1185">Reference proteome</keyword>
<sequence>MTATEFLTYMDHFIKFSKPTTEEPVLPLLDNHSSHVDINVVEKAKANSIIMLSFPPHCTHMLQPLDVGVNGPFKAYCAKAQDNWLRNNPGKTMSIYEIPGIVKTAWPLAATPTNIINSFKNTGICPHNPDIFTSDDFAPSFVTDRPFLEVFVLDCVSSFFF</sequence>
<dbReference type="GO" id="GO:0003676">
    <property type="term" value="F:nucleic acid binding"/>
    <property type="evidence" value="ECO:0007669"/>
    <property type="project" value="InterPro"/>
</dbReference>
<gene>
    <name evidence="2" type="ORF">PARMNEM_LOCUS15818</name>
</gene>
<evidence type="ECO:0000313" key="2">
    <source>
        <dbReference type="EMBL" id="CAK1596475.1"/>
    </source>
</evidence>
<dbReference type="Pfam" id="PF03184">
    <property type="entry name" value="DDE_1"/>
    <property type="match status" value="1"/>
</dbReference>
<evidence type="ECO:0000259" key="1">
    <source>
        <dbReference type="Pfam" id="PF03184"/>
    </source>
</evidence>
<dbReference type="AlphaFoldDB" id="A0AAV1LNK1"/>
<name>A0AAV1LNK1_9NEOP</name>
<dbReference type="Proteomes" id="UP001314205">
    <property type="component" value="Unassembled WGS sequence"/>
</dbReference>
<reference evidence="2 3" key="1">
    <citation type="submission" date="2023-11" db="EMBL/GenBank/DDBJ databases">
        <authorList>
            <person name="Hedman E."/>
            <person name="Englund M."/>
            <person name="Stromberg M."/>
            <person name="Nyberg Akerstrom W."/>
            <person name="Nylinder S."/>
            <person name="Jareborg N."/>
            <person name="Kallberg Y."/>
            <person name="Kronander E."/>
        </authorList>
    </citation>
    <scope>NUCLEOTIDE SEQUENCE [LARGE SCALE GENOMIC DNA]</scope>
</reference>
<proteinExistence type="predicted"/>
<accession>A0AAV1LNK1</accession>
<feature type="domain" description="DDE-1" evidence="1">
    <location>
        <begin position="1"/>
        <end position="119"/>
    </location>
</feature>
<comment type="caution">
    <text evidence="2">The sequence shown here is derived from an EMBL/GenBank/DDBJ whole genome shotgun (WGS) entry which is preliminary data.</text>
</comment>
<evidence type="ECO:0000313" key="3">
    <source>
        <dbReference type="Proteomes" id="UP001314205"/>
    </source>
</evidence>
<dbReference type="EMBL" id="CAVLGL010000093">
    <property type="protein sequence ID" value="CAK1596475.1"/>
    <property type="molecule type" value="Genomic_DNA"/>
</dbReference>
<dbReference type="InterPro" id="IPR004875">
    <property type="entry name" value="DDE_SF_endonuclease_dom"/>
</dbReference>
<protein>
    <recommendedName>
        <fullName evidence="1">DDE-1 domain-containing protein</fullName>
    </recommendedName>
</protein>
<organism evidence="2 3">
    <name type="scientific">Parnassius mnemosyne</name>
    <name type="common">clouded apollo</name>
    <dbReference type="NCBI Taxonomy" id="213953"/>
    <lineage>
        <taxon>Eukaryota</taxon>
        <taxon>Metazoa</taxon>
        <taxon>Ecdysozoa</taxon>
        <taxon>Arthropoda</taxon>
        <taxon>Hexapoda</taxon>
        <taxon>Insecta</taxon>
        <taxon>Pterygota</taxon>
        <taxon>Neoptera</taxon>
        <taxon>Endopterygota</taxon>
        <taxon>Lepidoptera</taxon>
        <taxon>Glossata</taxon>
        <taxon>Ditrysia</taxon>
        <taxon>Papilionoidea</taxon>
        <taxon>Papilionidae</taxon>
        <taxon>Parnassiinae</taxon>
        <taxon>Parnassini</taxon>
        <taxon>Parnassius</taxon>
        <taxon>Driopa</taxon>
    </lineage>
</organism>